<dbReference type="InterPro" id="IPR035986">
    <property type="entry name" value="PKD_dom_sf"/>
</dbReference>
<protein>
    <submittedName>
        <fullName evidence="2">PKD domain-containing protein</fullName>
    </submittedName>
</protein>
<dbReference type="EMBL" id="SRKZ01000004">
    <property type="protein sequence ID" value="TGD79418.1"/>
    <property type="molecule type" value="Genomic_DNA"/>
</dbReference>
<evidence type="ECO:0000313" key="3">
    <source>
        <dbReference type="Proteomes" id="UP000298284"/>
    </source>
</evidence>
<proteinExistence type="predicted"/>
<sequence length="271" mass="28500">MQYIGYKTALLALASAMVFTSCDKEDQGEISGPKPTSSFTASTPKVVGLTSEVTFTSTSTDAFLYQWDFGDGTIGSGQTVTHVYTKGGTFNVQLLTAGRGGTGNTTTQQVVVVSPLSTVNRLLTGGSSKTWMLDNTVDAPIVVGTEGNPSQYFAGVKAGELPACQSDDEYTFSSANGFTYDSKGETFYANQKDYTCQTGLSDTSPFVFGAAVGNGLGQFTLNKAGTFIGATDASLTERVYRIMAIDEKKMTLRAGSGASNGTVFTMKLVAK</sequence>
<dbReference type="AlphaFoldDB" id="A0A4Z0MJE8"/>
<dbReference type="SUPFAM" id="SSF49299">
    <property type="entry name" value="PKD domain"/>
    <property type="match status" value="1"/>
</dbReference>
<dbReference type="Gene3D" id="2.60.40.10">
    <property type="entry name" value="Immunoglobulins"/>
    <property type="match status" value="1"/>
</dbReference>
<dbReference type="PROSITE" id="PS50093">
    <property type="entry name" value="PKD"/>
    <property type="match status" value="1"/>
</dbReference>
<gene>
    <name evidence="2" type="ORF">EU557_14390</name>
</gene>
<dbReference type="RefSeq" id="WP_135531165.1">
    <property type="nucleotide sequence ID" value="NZ_SRKZ01000004.1"/>
</dbReference>
<evidence type="ECO:0000313" key="2">
    <source>
        <dbReference type="EMBL" id="TGD79418.1"/>
    </source>
</evidence>
<comment type="caution">
    <text evidence="2">The sequence shown here is derived from an EMBL/GenBank/DDBJ whole genome shotgun (WGS) entry which is preliminary data.</text>
</comment>
<reference evidence="2 3" key="1">
    <citation type="submission" date="2019-04" db="EMBL/GenBank/DDBJ databases">
        <authorList>
            <person name="Feng G."/>
            <person name="Zhang J."/>
            <person name="Zhu H."/>
        </authorList>
    </citation>
    <scope>NUCLEOTIDE SEQUENCE [LARGE SCALE GENOMIC DNA]</scope>
    <source>
        <strain evidence="2 3">JCM 19491</strain>
    </source>
</reference>
<dbReference type="Proteomes" id="UP000298284">
    <property type="component" value="Unassembled WGS sequence"/>
</dbReference>
<dbReference type="SMART" id="SM00089">
    <property type="entry name" value="PKD"/>
    <property type="match status" value="1"/>
</dbReference>
<dbReference type="Pfam" id="PF18911">
    <property type="entry name" value="PKD_4"/>
    <property type="match status" value="1"/>
</dbReference>
<name>A0A4Z0MJE8_9BACT</name>
<dbReference type="InterPro" id="IPR013783">
    <property type="entry name" value="Ig-like_fold"/>
</dbReference>
<dbReference type="InterPro" id="IPR022409">
    <property type="entry name" value="PKD/Chitinase_dom"/>
</dbReference>
<accession>A0A4Z0MJE8</accession>
<dbReference type="OrthoDB" id="753168at2"/>
<organism evidence="2 3">
    <name type="scientific">Hymenobacter wooponensis</name>
    <dbReference type="NCBI Taxonomy" id="1525360"/>
    <lineage>
        <taxon>Bacteria</taxon>
        <taxon>Pseudomonadati</taxon>
        <taxon>Bacteroidota</taxon>
        <taxon>Cytophagia</taxon>
        <taxon>Cytophagales</taxon>
        <taxon>Hymenobacteraceae</taxon>
        <taxon>Hymenobacter</taxon>
    </lineage>
</organism>
<evidence type="ECO:0000259" key="1">
    <source>
        <dbReference type="PROSITE" id="PS50093"/>
    </source>
</evidence>
<dbReference type="CDD" id="cd00146">
    <property type="entry name" value="PKD"/>
    <property type="match status" value="1"/>
</dbReference>
<dbReference type="InterPro" id="IPR000601">
    <property type="entry name" value="PKD_dom"/>
</dbReference>
<keyword evidence="3" id="KW-1185">Reference proteome</keyword>
<feature type="domain" description="PKD" evidence="1">
    <location>
        <begin position="34"/>
        <end position="119"/>
    </location>
</feature>
<dbReference type="PROSITE" id="PS51257">
    <property type="entry name" value="PROKAR_LIPOPROTEIN"/>
    <property type="match status" value="1"/>
</dbReference>